<feature type="disulfide bond" evidence="21">
    <location>
        <begin position="531"/>
        <end position="536"/>
    </location>
</feature>
<evidence type="ECO:0000256" key="9">
    <source>
        <dbReference type="ARBA" id="ARBA00022837"/>
    </source>
</evidence>
<dbReference type="GO" id="GO:0020037">
    <property type="term" value="F:heme binding"/>
    <property type="evidence" value="ECO:0007669"/>
    <property type="project" value="InterPro"/>
</dbReference>
<dbReference type="STRING" id="4615.A0A199UF24"/>
<protein>
    <recommendedName>
        <fullName evidence="3">peroxidase</fullName>
        <ecNumber evidence="3">1.11.1.7</ecNumber>
    </recommendedName>
</protein>
<dbReference type="Pfam" id="PF20431">
    <property type="entry name" value="E_motif"/>
    <property type="match status" value="1"/>
</dbReference>
<dbReference type="EMBL" id="LSRQ01008337">
    <property type="protein sequence ID" value="OAY63472.1"/>
    <property type="molecule type" value="Genomic_DNA"/>
</dbReference>
<dbReference type="PANTHER" id="PTHR47926:SF411">
    <property type="entry name" value="PENTATRICOPEPTIDE REPEAT-CONTAINING PROTEIN"/>
    <property type="match status" value="1"/>
</dbReference>
<evidence type="ECO:0000256" key="2">
    <source>
        <dbReference type="ARBA" id="ARBA00002322"/>
    </source>
</evidence>
<gene>
    <name evidence="25" type="ORF">ACMD2_00540</name>
</gene>
<dbReference type="Proteomes" id="UP000092600">
    <property type="component" value="Unassembled WGS sequence"/>
</dbReference>
<evidence type="ECO:0000256" key="7">
    <source>
        <dbReference type="ARBA" id="ARBA00022729"/>
    </source>
</evidence>
<comment type="function">
    <text evidence="2">Removal of H(2)O(2), oxidation of toxic reductants, biosynthesis and degradation of lignin, suberization, auxin catabolism, response to environmental stresses such as wounding, pathogen attack and oxidative stress. These functions might be dependent on each isozyme/isoform in each plant tissue.</text>
</comment>
<comment type="cofactor">
    <cofactor evidence="19">
        <name>Ca(2+)</name>
        <dbReference type="ChEBI" id="CHEBI:29108"/>
    </cofactor>
    <text evidence="19">Binds 2 calcium ions per subunit.</text>
</comment>
<evidence type="ECO:0000256" key="13">
    <source>
        <dbReference type="ARBA" id="ARBA00023108"/>
    </source>
</evidence>
<dbReference type="FunFam" id="1.25.40.10:FF:000427">
    <property type="entry name" value="Pentatricopeptide repeat-containing protein chloroplastic"/>
    <property type="match status" value="1"/>
</dbReference>
<dbReference type="EC" id="1.11.1.7" evidence="3"/>
<evidence type="ECO:0000256" key="5">
    <source>
        <dbReference type="ARBA" id="ARBA00022617"/>
    </source>
</evidence>
<feature type="binding site" evidence="19">
    <location>
        <position position="709"/>
    </location>
    <ligand>
        <name>Ca(2+)</name>
        <dbReference type="ChEBI" id="CHEBI:29108"/>
        <label>2</label>
    </ligand>
</feature>
<evidence type="ECO:0000256" key="23">
    <source>
        <dbReference type="RuleBase" id="RU004241"/>
    </source>
</evidence>
<evidence type="ECO:0000256" key="18">
    <source>
        <dbReference type="PIRSR" id="PIRSR600823-2"/>
    </source>
</evidence>
<dbReference type="Gene3D" id="1.10.520.10">
    <property type="match status" value="1"/>
</dbReference>
<keyword evidence="4 25" id="KW-0575">Peroxidase</keyword>
<feature type="active site" description="Proton acceptor" evidence="17">
    <location>
        <position position="529"/>
    </location>
</feature>
<dbReference type="PRINTS" id="PR00461">
    <property type="entry name" value="PLPEROXIDASE"/>
</dbReference>
<dbReference type="PROSITE" id="PS51375">
    <property type="entry name" value="PPR"/>
    <property type="match status" value="4"/>
</dbReference>
<keyword evidence="8" id="KW-0677">Repeat</keyword>
<evidence type="ECO:0000256" key="17">
    <source>
        <dbReference type="PIRSR" id="PIRSR600823-1"/>
    </source>
</evidence>
<evidence type="ECO:0000256" key="22">
    <source>
        <dbReference type="PROSITE-ProRule" id="PRU00708"/>
    </source>
</evidence>
<evidence type="ECO:0000256" key="12">
    <source>
        <dbReference type="ARBA" id="ARBA00023004"/>
    </source>
</evidence>
<dbReference type="CDD" id="cd00693">
    <property type="entry name" value="secretory_peroxidase"/>
    <property type="match status" value="1"/>
</dbReference>
<feature type="disulfide bond" evidence="21">
    <location>
        <begin position="498"/>
        <end position="577"/>
    </location>
</feature>
<evidence type="ECO:0000256" key="19">
    <source>
        <dbReference type="PIRSR" id="PIRSR600823-3"/>
    </source>
</evidence>
<keyword evidence="11" id="KW-0560">Oxidoreductase</keyword>
<evidence type="ECO:0000256" key="3">
    <source>
        <dbReference type="ARBA" id="ARBA00012313"/>
    </source>
</evidence>
<evidence type="ECO:0000313" key="26">
    <source>
        <dbReference type="Proteomes" id="UP000092600"/>
    </source>
</evidence>
<dbReference type="GO" id="GO:0003723">
    <property type="term" value="F:RNA binding"/>
    <property type="evidence" value="ECO:0007669"/>
    <property type="project" value="InterPro"/>
</dbReference>
<keyword evidence="14 21" id="KW-1015">Disulfide bond</keyword>
<dbReference type="FunFam" id="1.10.420.10:FF:000007">
    <property type="entry name" value="Peroxidase"/>
    <property type="match status" value="1"/>
</dbReference>
<dbReference type="PROSITE" id="PS50873">
    <property type="entry name" value="PEROXIDASE_4"/>
    <property type="match status" value="1"/>
</dbReference>
<feature type="site" description="Transition state stabilizer" evidence="20">
    <location>
        <position position="525"/>
    </location>
</feature>
<keyword evidence="13" id="KW-0090">Biological rhythms</keyword>
<dbReference type="InterPro" id="IPR033905">
    <property type="entry name" value="Secretory_peroxidase"/>
</dbReference>
<dbReference type="InterPro" id="IPR046960">
    <property type="entry name" value="PPR_At4g14850-like_plant"/>
</dbReference>
<evidence type="ECO:0000256" key="14">
    <source>
        <dbReference type="ARBA" id="ARBA00023157"/>
    </source>
</evidence>
<dbReference type="SUPFAM" id="SSF48113">
    <property type="entry name" value="Heme-dependent peroxidases"/>
    <property type="match status" value="1"/>
</dbReference>
<feature type="binding site" evidence="19">
    <location>
        <position position="706"/>
    </location>
    <ligand>
        <name>Ca(2+)</name>
        <dbReference type="ChEBI" id="CHEBI:29108"/>
        <label>2</label>
    </ligand>
</feature>
<keyword evidence="9 19" id="KW-0106">Calcium</keyword>
<comment type="catalytic activity">
    <reaction evidence="1">
        <text>2 a phenolic donor + H2O2 = 2 a phenolic radical donor + 2 H2O</text>
        <dbReference type="Rhea" id="RHEA:56136"/>
        <dbReference type="ChEBI" id="CHEBI:15377"/>
        <dbReference type="ChEBI" id="CHEBI:16240"/>
        <dbReference type="ChEBI" id="CHEBI:139520"/>
        <dbReference type="ChEBI" id="CHEBI:139521"/>
        <dbReference type="EC" id="1.11.1.7"/>
    </reaction>
</comment>
<feature type="domain" description="Plant heme peroxidase family profile" evidence="24">
    <location>
        <begin position="488"/>
        <end position="786"/>
    </location>
</feature>
<dbReference type="GO" id="GO:0046872">
    <property type="term" value="F:metal ion binding"/>
    <property type="evidence" value="ECO:0007669"/>
    <property type="project" value="UniProtKB-KW"/>
</dbReference>
<feature type="repeat" description="PPR" evidence="22">
    <location>
        <begin position="298"/>
        <end position="332"/>
    </location>
</feature>
<evidence type="ECO:0000256" key="21">
    <source>
        <dbReference type="PIRSR" id="PIRSR600823-5"/>
    </source>
</evidence>
<dbReference type="NCBIfam" id="TIGR00756">
    <property type="entry name" value="PPR"/>
    <property type="match status" value="2"/>
</dbReference>
<dbReference type="GO" id="GO:0009451">
    <property type="term" value="P:RNA modification"/>
    <property type="evidence" value="ECO:0007669"/>
    <property type="project" value="InterPro"/>
</dbReference>
<dbReference type="Gene3D" id="1.25.40.10">
    <property type="entry name" value="Tetratricopeptide repeat domain"/>
    <property type="match status" value="3"/>
</dbReference>
<comment type="cofactor">
    <cofactor evidence="19">
        <name>heme b</name>
        <dbReference type="ChEBI" id="CHEBI:60344"/>
    </cofactor>
    <text evidence="19">Binds 1 heme b (iron(II)-protoporphyrin IX) group per subunit.</text>
</comment>
<dbReference type="InterPro" id="IPR000823">
    <property type="entry name" value="Peroxidase_pln"/>
</dbReference>
<feature type="repeat" description="PPR" evidence="22">
    <location>
        <begin position="333"/>
        <end position="363"/>
    </location>
</feature>
<dbReference type="Gene3D" id="1.10.420.10">
    <property type="entry name" value="Peroxidase, domain 2"/>
    <property type="match status" value="1"/>
</dbReference>
<comment type="caution">
    <text evidence="25">The sequence shown here is derived from an EMBL/GenBank/DDBJ whole genome shotgun (WGS) entry which is preliminary data.</text>
</comment>
<dbReference type="PANTHER" id="PTHR47926">
    <property type="entry name" value="PENTATRICOPEPTIDE REPEAT-CONTAINING PROTEIN"/>
    <property type="match status" value="1"/>
</dbReference>
<reference evidence="25 26" key="1">
    <citation type="journal article" date="2016" name="DNA Res.">
        <title>The draft genome of MD-2 pineapple using hybrid error correction of long reads.</title>
        <authorList>
            <person name="Redwan R.M."/>
            <person name="Saidin A."/>
            <person name="Kumar S.V."/>
        </authorList>
    </citation>
    <scope>NUCLEOTIDE SEQUENCE [LARGE SCALE GENOMIC DNA]</scope>
    <source>
        <strain evidence="26">cv. MD2</strain>
        <tissue evidence="25">Leaf</tissue>
    </source>
</reference>
<dbReference type="AlphaFoldDB" id="A0A199UF24"/>
<dbReference type="GO" id="GO:0006979">
    <property type="term" value="P:response to oxidative stress"/>
    <property type="evidence" value="ECO:0007669"/>
    <property type="project" value="InterPro"/>
</dbReference>
<evidence type="ECO:0000256" key="16">
    <source>
        <dbReference type="ARBA" id="ARBA00023324"/>
    </source>
</evidence>
<evidence type="ECO:0000256" key="6">
    <source>
        <dbReference type="ARBA" id="ARBA00022723"/>
    </source>
</evidence>
<evidence type="ECO:0000256" key="1">
    <source>
        <dbReference type="ARBA" id="ARBA00000189"/>
    </source>
</evidence>
<dbReference type="GO" id="GO:0140825">
    <property type="term" value="F:lactoperoxidase activity"/>
    <property type="evidence" value="ECO:0007669"/>
    <property type="project" value="UniProtKB-EC"/>
</dbReference>
<keyword evidence="12 19" id="KW-0408">Iron</keyword>
<dbReference type="FunFam" id="1.25.40.10:FF:000184">
    <property type="entry name" value="Pentatricopeptide repeat-containing protein, chloroplastic"/>
    <property type="match status" value="1"/>
</dbReference>
<keyword evidence="7" id="KW-0732">Signal</keyword>
<feature type="binding site" evidence="19">
    <location>
        <position position="714"/>
    </location>
    <ligand>
        <name>Ca(2+)</name>
        <dbReference type="ChEBI" id="CHEBI:29108"/>
        <label>2</label>
    </ligand>
</feature>
<keyword evidence="10" id="KW-0809">Transit peptide</keyword>
<dbReference type="GO" id="GO:0042744">
    <property type="term" value="P:hydrogen peroxide catabolic process"/>
    <property type="evidence" value="ECO:0007669"/>
    <property type="project" value="UniProtKB-KW"/>
</dbReference>
<dbReference type="InterPro" id="IPR010255">
    <property type="entry name" value="Haem_peroxidase_sf"/>
</dbReference>
<evidence type="ECO:0000256" key="20">
    <source>
        <dbReference type="PIRSR" id="PIRSR600823-4"/>
    </source>
</evidence>
<evidence type="ECO:0000256" key="8">
    <source>
        <dbReference type="ARBA" id="ARBA00022737"/>
    </source>
</evidence>
<dbReference type="Pfam" id="PF13041">
    <property type="entry name" value="PPR_2"/>
    <property type="match status" value="3"/>
</dbReference>
<evidence type="ECO:0000256" key="15">
    <source>
        <dbReference type="ARBA" id="ARBA00023180"/>
    </source>
</evidence>
<sequence length="823" mass="91971">MKLHLSSINGDPQAPPWSWTSSNLTFLRHPRLLPLASSSPLSLRRLLPLLAYALVSGLFRNPFVSSRILLLASSASDLSFSRLLFTHIPKPNLFSYNTIIRALAESPEHHPGAAFEVYDEMLQRGARPDKYTFPFLLKACRCPLDLHLCKSAHTHLLVLGFDIDPFVQTELMNMYFLCGSLHDARRVFNEMSVRDVVVWTAMISGLCSNGLYRNALEVFIEMRGSDPSVDPNVATMVSTMSACANLGSLEHAKCLHAYAEKVGVERNVFVRNSLIDLYAKCGGIILATQVFNKMNERDLLSWTAMISGLASHGFGNEALKLFSNMIKAGTSSDSTTFIAVLSACSHAGLVDEAITIFGSMEKVYNVTPEIKHYGCMVDLFSRAGLLSHAYEFIANMPFEPNLTILGALLSACRVHKNLEIGELVVKKIESICRHKGGANVLLSNIYADQSQWHEVTAVRERARRDATLVSLTPLAIGGGDEVGVKSTGLVLNFYKESCPQAEEIISQQVKLLYKRHKNTAFSWLRNIFHDCAVQSCDASLLLDSTRRSLSEKEADRSFGMRNFRYIETIKEAVERECPGVVSCSDILVLSARDGIAELGGPYIPLRTGRRDGRKSRGADLLEEYLPDHNESISSVMDKFHALGIDTPGVVALLGAHSVGRTHCVKLVHRLYPEVDPALNPDHVPHMLKKCPDAIPDPKAVQYVRNDRGTPMKLDNNYYRNILDDKGLLQVDHDIAHDKRTRPFVKKMAKNQNYFFREFSRAITILSENNPLTGDEGEIRKWCNALVGEWQEMRCGWCYDRRVGSEYLINALTPLFVSYAEKPR</sequence>
<dbReference type="GO" id="GO:0048511">
    <property type="term" value="P:rhythmic process"/>
    <property type="evidence" value="ECO:0007669"/>
    <property type="project" value="UniProtKB-KW"/>
</dbReference>
<feature type="binding site" evidence="19">
    <location>
        <position position="537"/>
    </location>
    <ligand>
        <name>Ca(2+)</name>
        <dbReference type="ChEBI" id="CHEBI:29108"/>
        <label>1</label>
    </ligand>
</feature>
<name>A0A199UF24_ANACO</name>
<evidence type="ECO:0000256" key="10">
    <source>
        <dbReference type="ARBA" id="ARBA00022946"/>
    </source>
</evidence>
<feature type="binding site" evidence="19">
    <location>
        <position position="533"/>
    </location>
    <ligand>
        <name>Ca(2+)</name>
        <dbReference type="ChEBI" id="CHEBI:29108"/>
        <label>1</label>
    </ligand>
</feature>
<evidence type="ECO:0000256" key="4">
    <source>
        <dbReference type="ARBA" id="ARBA00022559"/>
    </source>
</evidence>
<dbReference type="PRINTS" id="PR00458">
    <property type="entry name" value="PEROXIDASE"/>
</dbReference>
<feature type="binding site" evidence="18">
    <location>
        <position position="626"/>
    </location>
    <ligand>
        <name>substrate</name>
    </ligand>
</feature>
<accession>A0A199UF24</accession>
<feature type="disulfide bond" evidence="21">
    <location>
        <begin position="583"/>
        <end position="782"/>
    </location>
</feature>
<organism evidence="25 26">
    <name type="scientific">Ananas comosus</name>
    <name type="common">Pineapple</name>
    <name type="synonym">Ananas ananas</name>
    <dbReference type="NCBI Taxonomy" id="4615"/>
    <lineage>
        <taxon>Eukaryota</taxon>
        <taxon>Viridiplantae</taxon>
        <taxon>Streptophyta</taxon>
        <taxon>Embryophyta</taxon>
        <taxon>Tracheophyta</taxon>
        <taxon>Spermatophyta</taxon>
        <taxon>Magnoliopsida</taxon>
        <taxon>Liliopsida</taxon>
        <taxon>Poales</taxon>
        <taxon>Bromeliaceae</taxon>
        <taxon>Bromelioideae</taxon>
        <taxon>Ananas</taxon>
    </lineage>
</organism>
<dbReference type="InterPro" id="IPR002016">
    <property type="entry name" value="Haem_peroxidase"/>
</dbReference>
<dbReference type="InterPro" id="IPR011990">
    <property type="entry name" value="TPR-like_helical_dom_sf"/>
</dbReference>
<keyword evidence="16" id="KW-0376">Hydrogen peroxide</keyword>
<feature type="binding site" evidence="19">
    <location>
        <position position="530"/>
    </location>
    <ligand>
        <name>Ca(2+)</name>
        <dbReference type="ChEBI" id="CHEBI:29108"/>
        <label>1</label>
    </ligand>
</feature>
<evidence type="ECO:0000256" key="11">
    <source>
        <dbReference type="ARBA" id="ARBA00023002"/>
    </source>
</evidence>
<feature type="repeat" description="PPR" evidence="22">
    <location>
        <begin position="92"/>
        <end position="128"/>
    </location>
</feature>
<dbReference type="FunFam" id="1.10.520.10:FF:000010">
    <property type="entry name" value="Peroxidase"/>
    <property type="match status" value="1"/>
</dbReference>
<feature type="disulfide bond" evidence="21">
    <location>
        <begin position="663"/>
        <end position="690"/>
    </location>
</feature>
<keyword evidence="5" id="KW-0349">Heme</keyword>
<keyword evidence="6 19" id="KW-0479">Metal-binding</keyword>
<feature type="binding site" evidence="19">
    <location>
        <position position="539"/>
    </location>
    <ligand>
        <name>Ca(2+)</name>
        <dbReference type="ChEBI" id="CHEBI:29108"/>
        <label>1</label>
    </ligand>
</feature>
<evidence type="ECO:0000313" key="25">
    <source>
        <dbReference type="EMBL" id="OAY63472.1"/>
    </source>
</evidence>
<dbReference type="Pfam" id="PF00141">
    <property type="entry name" value="peroxidase"/>
    <property type="match status" value="1"/>
</dbReference>
<keyword evidence="15" id="KW-0325">Glycoprotein</keyword>
<evidence type="ECO:0000259" key="24">
    <source>
        <dbReference type="PROSITE" id="PS50873"/>
    </source>
</evidence>
<proteinExistence type="inferred from homology"/>
<feature type="repeat" description="PPR" evidence="22">
    <location>
        <begin position="195"/>
        <end position="229"/>
    </location>
</feature>
<feature type="binding site" description="axial binding residue" evidence="19">
    <location>
        <position position="656"/>
    </location>
    <ligand>
        <name>heme b</name>
        <dbReference type="ChEBI" id="CHEBI:60344"/>
    </ligand>
    <ligandPart>
        <name>Fe</name>
        <dbReference type="ChEBI" id="CHEBI:18248"/>
    </ligandPart>
</feature>
<dbReference type="InterPro" id="IPR046848">
    <property type="entry name" value="E_motif"/>
</dbReference>
<comment type="similarity">
    <text evidence="23">Belongs to the peroxidase family.</text>
</comment>
<dbReference type="InterPro" id="IPR002885">
    <property type="entry name" value="PPR_rpt"/>
</dbReference>
<feature type="binding site" evidence="19">
    <location>
        <position position="551"/>
    </location>
    <ligand>
        <name>Ca(2+)</name>
        <dbReference type="ChEBI" id="CHEBI:29108"/>
        <label>1</label>
    </ligand>
</feature>